<dbReference type="PANTHER" id="PTHR35011:SF10">
    <property type="entry name" value="TRAP TRANSPORTER SMALL PERMEASE PROTEIN"/>
    <property type="match status" value="1"/>
</dbReference>
<protein>
    <recommendedName>
        <fullName evidence="9">TRAP transporter small permease protein</fullName>
    </recommendedName>
</protein>
<evidence type="ECO:0000256" key="1">
    <source>
        <dbReference type="ARBA" id="ARBA00004429"/>
    </source>
</evidence>
<dbReference type="GO" id="GO:0015740">
    <property type="term" value="P:C4-dicarboxylate transport"/>
    <property type="evidence" value="ECO:0007669"/>
    <property type="project" value="TreeGrafter"/>
</dbReference>
<dbReference type="Proteomes" id="UP000253769">
    <property type="component" value="Unassembled WGS sequence"/>
</dbReference>
<dbReference type="PANTHER" id="PTHR35011">
    <property type="entry name" value="2,3-DIKETO-L-GULONATE TRAP TRANSPORTER SMALL PERMEASE PROTEIN YIAM"/>
    <property type="match status" value="1"/>
</dbReference>
<dbReference type="EMBL" id="QQOH01000004">
    <property type="protein sequence ID" value="RDE18944.1"/>
    <property type="molecule type" value="Genomic_DNA"/>
</dbReference>
<proteinExistence type="inferred from homology"/>
<evidence type="ECO:0000256" key="6">
    <source>
        <dbReference type="ARBA" id="ARBA00022989"/>
    </source>
</evidence>
<dbReference type="InterPro" id="IPR055348">
    <property type="entry name" value="DctQ"/>
</dbReference>
<feature type="domain" description="Tripartite ATP-independent periplasmic transporters DctQ component" evidence="10">
    <location>
        <begin position="23"/>
        <end position="153"/>
    </location>
</feature>
<dbReference type="AlphaFoldDB" id="A0A369WE21"/>
<dbReference type="RefSeq" id="WP_114696561.1">
    <property type="nucleotide sequence ID" value="NZ_QQOH01000004.1"/>
</dbReference>
<evidence type="ECO:0000256" key="5">
    <source>
        <dbReference type="ARBA" id="ARBA00022692"/>
    </source>
</evidence>
<comment type="function">
    <text evidence="9">Part of the tripartite ATP-independent periplasmic (TRAP) transport system.</text>
</comment>
<keyword evidence="6 9" id="KW-1133">Transmembrane helix</keyword>
<keyword evidence="12" id="KW-1185">Reference proteome</keyword>
<comment type="subcellular location">
    <subcellularLocation>
        <location evidence="1 9">Cell inner membrane</location>
        <topology evidence="1 9">Multi-pass membrane protein</topology>
    </subcellularLocation>
</comment>
<keyword evidence="3" id="KW-1003">Cell membrane</keyword>
<evidence type="ECO:0000259" key="10">
    <source>
        <dbReference type="Pfam" id="PF04290"/>
    </source>
</evidence>
<evidence type="ECO:0000256" key="9">
    <source>
        <dbReference type="RuleBase" id="RU369079"/>
    </source>
</evidence>
<gene>
    <name evidence="11" type="ORF">DV711_15145</name>
</gene>
<comment type="similarity">
    <text evidence="8 9">Belongs to the TRAP transporter small permease family.</text>
</comment>
<dbReference type="GO" id="GO:0022857">
    <property type="term" value="F:transmembrane transporter activity"/>
    <property type="evidence" value="ECO:0007669"/>
    <property type="project" value="UniProtKB-UniRule"/>
</dbReference>
<organism evidence="11 12">
    <name type="scientific">Motiliproteus coralliicola</name>
    <dbReference type="NCBI Taxonomy" id="2283196"/>
    <lineage>
        <taxon>Bacteria</taxon>
        <taxon>Pseudomonadati</taxon>
        <taxon>Pseudomonadota</taxon>
        <taxon>Gammaproteobacteria</taxon>
        <taxon>Oceanospirillales</taxon>
        <taxon>Oceanospirillaceae</taxon>
        <taxon>Motiliproteus</taxon>
    </lineage>
</organism>
<feature type="transmembrane region" description="Helical" evidence="9">
    <location>
        <begin position="123"/>
        <end position="146"/>
    </location>
</feature>
<feature type="transmembrane region" description="Helical" evidence="9">
    <location>
        <begin position="12"/>
        <end position="40"/>
    </location>
</feature>
<evidence type="ECO:0000256" key="8">
    <source>
        <dbReference type="ARBA" id="ARBA00038436"/>
    </source>
</evidence>
<name>A0A369WE21_9GAMM</name>
<dbReference type="Pfam" id="PF04290">
    <property type="entry name" value="DctQ"/>
    <property type="match status" value="1"/>
</dbReference>
<keyword evidence="4 9" id="KW-0997">Cell inner membrane</keyword>
<dbReference type="GO" id="GO:0005886">
    <property type="term" value="C:plasma membrane"/>
    <property type="evidence" value="ECO:0007669"/>
    <property type="project" value="UniProtKB-SubCell"/>
</dbReference>
<keyword evidence="5 9" id="KW-0812">Transmembrane</keyword>
<evidence type="ECO:0000313" key="12">
    <source>
        <dbReference type="Proteomes" id="UP000253769"/>
    </source>
</evidence>
<reference evidence="11 12" key="1">
    <citation type="submission" date="2018-07" db="EMBL/GenBank/DDBJ databases">
        <title>Motiliproteus coralliicola sp. nov., a bacterium isolated from Coral.</title>
        <authorList>
            <person name="Wang G."/>
        </authorList>
    </citation>
    <scope>NUCLEOTIDE SEQUENCE [LARGE SCALE GENOMIC DNA]</scope>
    <source>
        <strain evidence="11 12">C34</strain>
    </source>
</reference>
<comment type="caution">
    <text evidence="11">The sequence shown here is derived from an EMBL/GenBank/DDBJ whole genome shotgun (WGS) entry which is preliminary data.</text>
</comment>
<dbReference type="InterPro" id="IPR007387">
    <property type="entry name" value="TRAP_DctQ"/>
</dbReference>
<accession>A0A369WE21</accession>
<feature type="transmembrane region" description="Helical" evidence="9">
    <location>
        <begin position="46"/>
        <end position="64"/>
    </location>
</feature>
<sequence>MLTLKKYFYTSSLVLSGTCLVVMTLLILAQITARFFGVIIPSSEDFAGWLLSATIFFGLAYTFNSGNHIRVTILLSRLSGPSRRLVEFFNLSAGLLISGYLAYYTAYTAYESYIYNDVTDTYLAVPLWLVQLPMALGSVFFFIAITDSFLAALQGKTPGFIAHEEALGSTE</sequence>
<evidence type="ECO:0000313" key="11">
    <source>
        <dbReference type="EMBL" id="RDE18944.1"/>
    </source>
</evidence>
<evidence type="ECO:0000256" key="7">
    <source>
        <dbReference type="ARBA" id="ARBA00023136"/>
    </source>
</evidence>
<keyword evidence="7 9" id="KW-0472">Membrane</keyword>
<evidence type="ECO:0000256" key="4">
    <source>
        <dbReference type="ARBA" id="ARBA00022519"/>
    </source>
</evidence>
<dbReference type="OrthoDB" id="26202at2"/>
<evidence type="ECO:0000256" key="3">
    <source>
        <dbReference type="ARBA" id="ARBA00022475"/>
    </source>
</evidence>
<evidence type="ECO:0000256" key="2">
    <source>
        <dbReference type="ARBA" id="ARBA00022448"/>
    </source>
</evidence>
<feature type="transmembrane region" description="Helical" evidence="9">
    <location>
        <begin position="85"/>
        <end position="103"/>
    </location>
</feature>
<comment type="subunit">
    <text evidence="9">The complex comprises the extracytoplasmic solute receptor protein and the two transmembrane proteins.</text>
</comment>
<keyword evidence="2 9" id="KW-0813">Transport</keyword>